<comment type="caution">
    <text evidence="15">The sequence shown here is derived from an EMBL/GenBank/DDBJ whole genome shotgun (WGS) entry which is preliminary data.</text>
</comment>
<evidence type="ECO:0000256" key="7">
    <source>
        <dbReference type="ARBA" id="ARBA00023065"/>
    </source>
</evidence>
<evidence type="ECO:0000313" key="16">
    <source>
        <dbReference type="Proteomes" id="UP000321129"/>
    </source>
</evidence>
<keyword evidence="4 13" id="KW-0812">Transmembrane</keyword>
<evidence type="ECO:0000256" key="1">
    <source>
        <dbReference type="ARBA" id="ARBA00005513"/>
    </source>
</evidence>
<evidence type="ECO:0000256" key="10">
    <source>
        <dbReference type="ARBA" id="ARBA00025198"/>
    </source>
</evidence>
<keyword evidence="5 13" id="KW-0375">Hydrogen ion transport</keyword>
<evidence type="ECO:0000256" key="8">
    <source>
        <dbReference type="ARBA" id="ARBA00023136"/>
    </source>
</evidence>
<evidence type="ECO:0000256" key="9">
    <source>
        <dbReference type="ARBA" id="ARBA00023310"/>
    </source>
</evidence>
<dbReference type="InterPro" id="IPR002146">
    <property type="entry name" value="ATP_synth_b/b'su_bac/chlpt"/>
</dbReference>
<evidence type="ECO:0000256" key="12">
    <source>
        <dbReference type="ARBA" id="ARBA00037847"/>
    </source>
</evidence>
<accession>A0A5C6UTM3</accession>
<comment type="function">
    <text evidence="10 13">F(1)F(0) ATP synthase produces ATP from ADP in the presence of a proton or sodium gradient. F-type ATPases consist of two structural domains, F(1) containing the extramembraneous catalytic core and F(0) containing the membrane proton channel, linked together by a central stalk and a peripheral stalk. During catalysis, ATP synthesis in the catalytic domain of F(1) is coupled via a rotary mechanism of the central stalk subunits to proton translocation.</text>
</comment>
<dbReference type="GO" id="GO:0046933">
    <property type="term" value="F:proton-transporting ATP synthase activity, rotational mechanism"/>
    <property type="evidence" value="ECO:0007669"/>
    <property type="project" value="UniProtKB-UniRule"/>
</dbReference>
<keyword evidence="8 13" id="KW-0472">Membrane</keyword>
<keyword evidence="16" id="KW-1185">Reference proteome</keyword>
<keyword evidence="2 13" id="KW-0813">Transport</keyword>
<sequence>MPQFDFANVFLPQFVWLVGFFALLYFGIVKLTLPKLGKVIDTREGKVRSDILGAEAAKAESDKMAADYAAGIAAARDDARAVLTAAKAKSAKSVETKLAKAGGKTDAMIDDAETRIAAARGAAMGEIEAVAAEAAQAIVTKLTGLQPAKSDAQAAVKSAMAA</sequence>
<comment type="subunit">
    <text evidence="13">F-type ATPases have 2 components, F(1) - the catalytic core - and F(0) - the membrane proton channel. F(1) has five subunits: alpha(3), beta(3), gamma(1), delta(1), epsilon(1). F(0) has three main subunits: a(1), b(2) and c(10-14). The alpha and beta chains form an alternating ring which encloses part of the gamma chain. F(1) is attached to F(0) by a central stalk formed by the gamma and epsilon chains, while a peripheral stalk is formed by the delta and b chains.</text>
</comment>
<organism evidence="15 16">
    <name type="scientific">Flavisphingopyxis soli</name>
    <dbReference type="NCBI Taxonomy" id="2601267"/>
    <lineage>
        <taxon>Bacteria</taxon>
        <taxon>Pseudomonadati</taxon>
        <taxon>Pseudomonadota</taxon>
        <taxon>Alphaproteobacteria</taxon>
        <taxon>Sphingomonadales</taxon>
        <taxon>Sphingopyxidaceae</taxon>
        <taxon>Flavisphingopyxis</taxon>
    </lineage>
</organism>
<dbReference type="Proteomes" id="UP000321129">
    <property type="component" value="Unassembled WGS sequence"/>
</dbReference>
<dbReference type="RefSeq" id="WP_147122329.1">
    <property type="nucleotide sequence ID" value="NZ_VOPY01000001.1"/>
</dbReference>
<dbReference type="GO" id="GO:0046961">
    <property type="term" value="F:proton-transporting ATPase activity, rotational mechanism"/>
    <property type="evidence" value="ECO:0007669"/>
    <property type="project" value="TreeGrafter"/>
</dbReference>
<dbReference type="HAMAP" id="MF_01398">
    <property type="entry name" value="ATP_synth_b_bprime"/>
    <property type="match status" value="1"/>
</dbReference>
<dbReference type="AlphaFoldDB" id="A0A5C6UTM3"/>
<evidence type="ECO:0000313" key="15">
    <source>
        <dbReference type="EMBL" id="TXC74308.1"/>
    </source>
</evidence>
<evidence type="ECO:0000256" key="11">
    <source>
        <dbReference type="ARBA" id="ARBA00025614"/>
    </source>
</evidence>
<dbReference type="OrthoDB" id="9805716at2"/>
<keyword evidence="3 13" id="KW-0138">CF(0)</keyword>
<dbReference type="Pfam" id="PF00430">
    <property type="entry name" value="ATP-synt_B"/>
    <property type="match status" value="1"/>
</dbReference>
<evidence type="ECO:0000256" key="14">
    <source>
        <dbReference type="RuleBase" id="RU003848"/>
    </source>
</evidence>
<feature type="transmembrane region" description="Helical" evidence="13">
    <location>
        <begin position="14"/>
        <end position="33"/>
    </location>
</feature>
<dbReference type="GO" id="GO:0012505">
    <property type="term" value="C:endomembrane system"/>
    <property type="evidence" value="ECO:0007669"/>
    <property type="project" value="UniProtKB-SubCell"/>
</dbReference>
<evidence type="ECO:0000256" key="3">
    <source>
        <dbReference type="ARBA" id="ARBA00022547"/>
    </source>
</evidence>
<evidence type="ECO:0000256" key="4">
    <source>
        <dbReference type="ARBA" id="ARBA00022692"/>
    </source>
</evidence>
<evidence type="ECO:0000256" key="13">
    <source>
        <dbReference type="HAMAP-Rule" id="MF_01398"/>
    </source>
</evidence>
<keyword evidence="13" id="KW-1003">Cell membrane</keyword>
<name>A0A5C6UTM3_9SPHN</name>
<keyword evidence="6 13" id="KW-1133">Transmembrane helix</keyword>
<dbReference type="GO" id="GO:0005886">
    <property type="term" value="C:plasma membrane"/>
    <property type="evidence" value="ECO:0007669"/>
    <property type="project" value="UniProtKB-SubCell"/>
</dbReference>
<comment type="subcellular location">
    <subcellularLocation>
        <location evidence="13">Cell membrane</location>
        <topology evidence="13">Single-pass membrane protein</topology>
    </subcellularLocation>
    <subcellularLocation>
        <location evidence="12">Endomembrane system</location>
        <topology evidence="12">Single-pass membrane protein</topology>
    </subcellularLocation>
</comment>
<evidence type="ECO:0000256" key="5">
    <source>
        <dbReference type="ARBA" id="ARBA00022781"/>
    </source>
</evidence>
<comment type="function">
    <text evidence="11">Component of the F(0) channel, it forms part of the peripheral stalk, linking F(1) to F(0). The b'-subunit is a diverged and duplicated form of b found in plants and photosynthetic bacteria.</text>
</comment>
<keyword evidence="9 13" id="KW-0066">ATP synthesis</keyword>
<keyword evidence="7 13" id="KW-0406">Ion transport</keyword>
<dbReference type="EMBL" id="VOPY01000001">
    <property type="protein sequence ID" value="TXC74308.1"/>
    <property type="molecule type" value="Genomic_DNA"/>
</dbReference>
<evidence type="ECO:0000256" key="6">
    <source>
        <dbReference type="ARBA" id="ARBA00022989"/>
    </source>
</evidence>
<evidence type="ECO:0000256" key="2">
    <source>
        <dbReference type="ARBA" id="ARBA00022448"/>
    </source>
</evidence>
<protein>
    <recommendedName>
        <fullName evidence="13">ATP synthase subunit b</fullName>
    </recommendedName>
    <alternativeName>
        <fullName evidence="13">ATP synthase F(0) sector subunit b</fullName>
    </alternativeName>
    <alternativeName>
        <fullName evidence="13">ATPase subunit I</fullName>
    </alternativeName>
    <alternativeName>
        <fullName evidence="13">F-type ATPase subunit b</fullName>
        <shortName evidence="13">F-ATPase subunit b</shortName>
    </alternativeName>
</protein>
<comment type="similarity">
    <text evidence="1 13 14">Belongs to the ATPase B chain family.</text>
</comment>
<dbReference type="CDD" id="cd06503">
    <property type="entry name" value="ATP-synt_Fo_b"/>
    <property type="match status" value="1"/>
</dbReference>
<proteinExistence type="inferred from homology"/>
<dbReference type="PANTHER" id="PTHR33445">
    <property type="entry name" value="ATP SYNTHASE SUBUNIT B', CHLOROPLASTIC"/>
    <property type="match status" value="1"/>
</dbReference>
<dbReference type="InterPro" id="IPR050059">
    <property type="entry name" value="ATP_synthase_B_chain"/>
</dbReference>
<reference evidence="15 16" key="1">
    <citation type="submission" date="2019-08" db="EMBL/GenBank/DDBJ databases">
        <title>Sphingorhabdus soil sp. nov., isolated from arctic soil.</title>
        <authorList>
            <person name="Liu Y."/>
        </authorList>
    </citation>
    <scope>NUCLEOTIDE SEQUENCE [LARGE SCALE GENOMIC DNA]</scope>
    <source>
        <strain evidence="15 16">D-2Q-5-6</strain>
    </source>
</reference>
<dbReference type="GO" id="GO:0045259">
    <property type="term" value="C:proton-transporting ATP synthase complex"/>
    <property type="evidence" value="ECO:0007669"/>
    <property type="project" value="UniProtKB-KW"/>
</dbReference>
<gene>
    <name evidence="13" type="primary">atpF</name>
    <name evidence="15" type="ORF">FSZ31_06320</name>
</gene>
<dbReference type="PANTHER" id="PTHR33445:SF1">
    <property type="entry name" value="ATP SYNTHASE SUBUNIT B"/>
    <property type="match status" value="1"/>
</dbReference>